<proteinExistence type="predicted"/>
<evidence type="ECO:0000313" key="2">
    <source>
        <dbReference type="Proteomes" id="UP001595740"/>
    </source>
</evidence>
<organism evidence="1 2">
    <name type="scientific">Lysobacter cavernae</name>
    <dbReference type="NCBI Taxonomy" id="1685901"/>
    <lineage>
        <taxon>Bacteria</taxon>
        <taxon>Pseudomonadati</taxon>
        <taxon>Pseudomonadota</taxon>
        <taxon>Gammaproteobacteria</taxon>
        <taxon>Lysobacterales</taxon>
        <taxon>Lysobacteraceae</taxon>
        <taxon>Lysobacter</taxon>
    </lineage>
</organism>
<accession>A0ABV7RU52</accession>
<keyword evidence="2" id="KW-1185">Reference proteome</keyword>
<dbReference type="EMBL" id="JBHRXK010000005">
    <property type="protein sequence ID" value="MFC3551728.1"/>
    <property type="molecule type" value="Genomic_DNA"/>
</dbReference>
<comment type="caution">
    <text evidence="1">The sequence shown here is derived from an EMBL/GenBank/DDBJ whole genome shotgun (WGS) entry which is preliminary data.</text>
</comment>
<dbReference type="Proteomes" id="UP001595740">
    <property type="component" value="Unassembled WGS sequence"/>
</dbReference>
<dbReference type="RefSeq" id="WP_386759619.1">
    <property type="nucleotide sequence ID" value="NZ_JBHRXK010000005.1"/>
</dbReference>
<reference evidence="2" key="1">
    <citation type="journal article" date="2019" name="Int. J. Syst. Evol. Microbiol.">
        <title>The Global Catalogue of Microorganisms (GCM) 10K type strain sequencing project: providing services to taxonomists for standard genome sequencing and annotation.</title>
        <authorList>
            <consortium name="The Broad Institute Genomics Platform"/>
            <consortium name="The Broad Institute Genome Sequencing Center for Infectious Disease"/>
            <person name="Wu L."/>
            <person name="Ma J."/>
        </authorList>
    </citation>
    <scope>NUCLEOTIDE SEQUENCE [LARGE SCALE GENOMIC DNA]</scope>
    <source>
        <strain evidence="2">KCTC 42875</strain>
    </source>
</reference>
<evidence type="ECO:0000313" key="1">
    <source>
        <dbReference type="EMBL" id="MFC3551728.1"/>
    </source>
</evidence>
<sequence>MSDDTAHDGAAAEAPRIWVDTDACPGVIREILFRAAPACAGPGHSGRQPVAPRTFRWRHWCWKKVGWR</sequence>
<name>A0ABV7RU52_9GAMM</name>
<evidence type="ECO:0008006" key="3">
    <source>
        <dbReference type="Google" id="ProtNLM"/>
    </source>
</evidence>
<gene>
    <name evidence="1" type="ORF">ACFOLC_11985</name>
</gene>
<protein>
    <recommendedName>
        <fullName evidence="3">YaiI/YqxD family protein</fullName>
    </recommendedName>
</protein>